<evidence type="ECO:0008006" key="5">
    <source>
        <dbReference type="Google" id="ProtNLM"/>
    </source>
</evidence>
<feature type="binding site" evidence="2">
    <location>
        <position position="106"/>
    </location>
    <ligand>
        <name>substrate</name>
    </ligand>
</feature>
<feature type="active site" description="Tele-phosphohistidine intermediate" evidence="1">
    <location>
        <position position="12"/>
    </location>
</feature>
<evidence type="ECO:0000256" key="1">
    <source>
        <dbReference type="PIRSR" id="PIRSR613078-1"/>
    </source>
</evidence>
<dbReference type="InterPro" id="IPR001345">
    <property type="entry name" value="PG/BPGM_mutase_AS"/>
</dbReference>
<reference evidence="4" key="1">
    <citation type="submission" date="2016-02" db="EMBL/GenBank/DDBJ databases">
        <title>Comparative genomics of biotechnologically important yeasts.</title>
        <authorList>
            <consortium name="DOE Joint Genome Institute"/>
            <person name="Riley R."/>
            <person name="Haridas S."/>
            <person name="Wolfe K.H."/>
            <person name="Lopes M.R."/>
            <person name="Hittinger C.T."/>
            <person name="Goker M."/>
            <person name="Salamov A."/>
            <person name="Wisecaver J."/>
            <person name="Long T.M."/>
            <person name="Aerts A.L."/>
            <person name="Barry K."/>
            <person name="Choi C."/>
            <person name="Clum A."/>
            <person name="Coughlan A.Y."/>
            <person name="Deshpande S."/>
            <person name="Douglass A.P."/>
            <person name="Hanson S.J."/>
            <person name="Klenk H.-P."/>
            <person name="Labutti K."/>
            <person name="Lapidus A."/>
            <person name="Lindquist E."/>
            <person name="Lipzen A."/>
            <person name="Meier-Kolthoff J.P."/>
            <person name="Ohm R.A."/>
            <person name="Otillar R.P."/>
            <person name="Pangilinan J."/>
            <person name="Peng Y."/>
            <person name="Rokas A."/>
            <person name="Rosa C.A."/>
            <person name="Scheuner C."/>
            <person name="Sibirny A.A."/>
            <person name="Slot J.C."/>
            <person name="Stielow J.B."/>
            <person name="Sun H."/>
            <person name="Kurtzman C.P."/>
            <person name="Blackwell M."/>
            <person name="Jeffries T.W."/>
            <person name="Grigoriev I.V."/>
        </authorList>
    </citation>
    <scope>NUCLEOTIDE SEQUENCE [LARGE SCALE GENOMIC DNA]</scope>
    <source>
        <strain evidence="4">NRRL Y-17796</strain>
    </source>
</reference>
<dbReference type="SMART" id="SM00855">
    <property type="entry name" value="PGAM"/>
    <property type="match status" value="1"/>
</dbReference>
<evidence type="ECO:0000313" key="3">
    <source>
        <dbReference type="EMBL" id="ODV92512.1"/>
    </source>
</evidence>
<name>A0A1E4TL83_9ASCO</name>
<dbReference type="GO" id="GO:0003993">
    <property type="term" value="F:acid phosphatase activity"/>
    <property type="evidence" value="ECO:0007669"/>
    <property type="project" value="EnsemblFungi"/>
</dbReference>
<feature type="active site" description="Proton donor/acceptor" evidence="1">
    <location>
        <position position="95"/>
    </location>
</feature>
<organism evidence="3 4">
    <name type="scientific">Tortispora caseinolytica NRRL Y-17796</name>
    <dbReference type="NCBI Taxonomy" id="767744"/>
    <lineage>
        <taxon>Eukaryota</taxon>
        <taxon>Fungi</taxon>
        <taxon>Dikarya</taxon>
        <taxon>Ascomycota</taxon>
        <taxon>Saccharomycotina</taxon>
        <taxon>Trigonopsidomycetes</taxon>
        <taxon>Trigonopsidales</taxon>
        <taxon>Trigonopsidaceae</taxon>
        <taxon>Tortispora</taxon>
    </lineage>
</organism>
<dbReference type="PROSITE" id="PS00175">
    <property type="entry name" value="PG_MUTASE"/>
    <property type="match status" value="1"/>
</dbReference>
<dbReference type="Gene3D" id="3.40.50.1240">
    <property type="entry name" value="Phosphoglycerate mutase-like"/>
    <property type="match status" value="1"/>
</dbReference>
<dbReference type="PANTHER" id="PTHR46192">
    <property type="entry name" value="BROAD-RANGE ACID PHOSPHATASE DET1"/>
    <property type="match status" value="1"/>
</dbReference>
<sequence length="259" mass="30499">MVRPRLIVLVRHGESEGNVDKKVNRVVPNHRIPLTKRGKQQAHASGRELAKRLRKTDSIMMYTSPYLRARQTAQSLAAELTDFPLTIFEEPRLREQDFGNFQFPKKEMDRIKDERASYGHFFYRIPNGESAADVYDRVAGLNEALFRQFLSDNFPDVLVLVTHGIMARVFLMKWFRWSVERFESLRNIQHCELLVMERQHSPQYMLSNRLLSWNDNLADLTNEEKDAAEFDIILRRTFKKAVWSRRRVALSRPHSVLLL</sequence>
<dbReference type="InterPro" id="IPR013078">
    <property type="entry name" value="His_Pase_superF_clade-1"/>
</dbReference>
<dbReference type="SUPFAM" id="SSF53254">
    <property type="entry name" value="Phosphoglycerate mutase-like"/>
    <property type="match status" value="1"/>
</dbReference>
<keyword evidence="4" id="KW-1185">Reference proteome</keyword>
<gene>
    <name evidence="3" type="ORF">CANCADRAFT_87625</name>
</gene>
<dbReference type="AlphaFoldDB" id="A0A1E4TL83"/>
<accession>A0A1E4TL83</accession>
<evidence type="ECO:0000313" key="4">
    <source>
        <dbReference type="Proteomes" id="UP000095023"/>
    </source>
</evidence>
<feature type="binding site" evidence="2">
    <location>
        <position position="68"/>
    </location>
    <ligand>
        <name>substrate</name>
    </ligand>
</feature>
<dbReference type="GO" id="GO:0032366">
    <property type="term" value="P:intracellular sterol transport"/>
    <property type="evidence" value="ECO:0007669"/>
    <property type="project" value="EnsemblFungi"/>
</dbReference>
<dbReference type="OrthoDB" id="10261749at2759"/>
<proteinExistence type="predicted"/>
<dbReference type="CDD" id="cd07067">
    <property type="entry name" value="HP_PGM_like"/>
    <property type="match status" value="1"/>
</dbReference>
<dbReference type="Proteomes" id="UP000095023">
    <property type="component" value="Unassembled WGS sequence"/>
</dbReference>
<protein>
    <recommendedName>
        <fullName evidence="5">Phosphoglycerate mutase-like protein</fullName>
    </recommendedName>
</protein>
<dbReference type="EMBL" id="KV453841">
    <property type="protein sequence ID" value="ODV92512.1"/>
    <property type="molecule type" value="Genomic_DNA"/>
</dbReference>
<feature type="binding site" evidence="2">
    <location>
        <begin position="11"/>
        <end position="18"/>
    </location>
    <ligand>
        <name>substrate</name>
    </ligand>
</feature>
<evidence type="ECO:0000256" key="2">
    <source>
        <dbReference type="PIRSR" id="PIRSR613078-2"/>
    </source>
</evidence>
<dbReference type="InterPro" id="IPR029033">
    <property type="entry name" value="His_PPase_superfam"/>
</dbReference>
<dbReference type="Pfam" id="PF00300">
    <property type="entry name" value="His_Phos_1"/>
    <property type="match status" value="1"/>
</dbReference>
<dbReference type="InterPro" id="IPR052765">
    <property type="entry name" value="PGM-Related"/>
</dbReference>